<dbReference type="EMBL" id="BAABEY010000002">
    <property type="protein sequence ID" value="GAA4431918.1"/>
    <property type="molecule type" value="Genomic_DNA"/>
</dbReference>
<organism evidence="5 6">
    <name type="scientific">Ravibacter arvi</name>
    <dbReference type="NCBI Taxonomy" id="2051041"/>
    <lineage>
        <taxon>Bacteria</taxon>
        <taxon>Pseudomonadati</taxon>
        <taxon>Bacteroidota</taxon>
        <taxon>Cytophagia</taxon>
        <taxon>Cytophagales</taxon>
        <taxon>Spirosomataceae</taxon>
        <taxon>Ravibacter</taxon>
    </lineage>
</organism>
<keyword evidence="1" id="KW-0808">Transferase</keyword>
<evidence type="ECO:0000256" key="1">
    <source>
        <dbReference type="ARBA" id="ARBA00022679"/>
    </source>
</evidence>
<keyword evidence="2" id="KW-0012">Acyltransferase</keyword>
<dbReference type="Pfam" id="PF08541">
    <property type="entry name" value="ACP_syn_III_C"/>
    <property type="match status" value="1"/>
</dbReference>
<dbReference type="Pfam" id="PF08545">
    <property type="entry name" value="ACP_syn_III"/>
    <property type="match status" value="1"/>
</dbReference>
<dbReference type="PANTHER" id="PTHR34069">
    <property type="entry name" value="3-OXOACYL-[ACYL-CARRIER-PROTEIN] SYNTHASE 3"/>
    <property type="match status" value="1"/>
</dbReference>
<dbReference type="InterPro" id="IPR013747">
    <property type="entry name" value="ACP_syn_III_C"/>
</dbReference>
<protein>
    <submittedName>
        <fullName evidence="5">Ketoacyl-ACP synthase III</fullName>
    </submittedName>
</protein>
<evidence type="ECO:0000259" key="3">
    <source>
        <dbReference type="Pfam" id="PF08541"/>
    </source>
</evidence>
<dbReference type="SUPFAM" id="SSF53901">
    <property type="entry name" value="Thiolase-like"/>
    <property type="match status" value="1"/>
</dbReference>
<name>A0ABP8LM42_9BACT</name>
<dbReference type="RefSeq" id="WP_345026269.1">
    <property type="nucleotide sequence ID" value="NZ_BAABEY010000002.1"/>
</dbReference>
<dbReference type="Proteomes" id="UP001501508">
    <property type="component" value="Unassembled WGS sequence"/>
</dbReference>
<dbReference type="Gene3D" id="3.40.47.10">
    <property type="match status" value="1"/>
</dbReference>
<feature type="domain" description="Beta-ketoacyl-[acyl-carrier-protein] synthase III N-terminal" evidence="4">
    <location>
        <begin position="134"/>
        <end position="210"/>
    </location>
</feature>
<sequence>MKSQNYTVITGSGSYIPTRRVLNEDFIGHLFYDENGTKVSKPTAEIIEKLEKISGIRERRYVTDDLVASDIAFLAAEDALISSGTDPESLDGIIVAHNFGDIRADNRKSEFVPALASRVKHRFKIANPSTLALDLPFGCAGWLQGVIQADQLLKSGSAKKIMVIGAETLSRVCDPHDRDSMIYSDGAGAVILESIRSKDPVGILASTVKSYTDDFAYLIRMGGSSNPEFSGNMLFLKMNGHRLYESILKTVPGMIKETLEKAEFPLSRVDKFLIHQANEKMDEAVLRQLFSLHDLPVPSKNLLPMTISWLGNSSVATLPTMYDLMLKGRLENHAINPGKYLILAAMGAGVNMNSILYKVL</sequence>
<evidence type="ECO:0000313" key="5">
    <source>
        <dbReference type="EMBL" id="GAA4431918.1"/>
    </source>
</evidence>
<evidence type="ECO:0000256" key="2">
    <source>
        <dbReference type="ARBA" id="ARBA00023315"/>
    </source>
</evidence>
<evidence type="ECO:0000313" key="6">
    <source>
        <dbReference type="Proteomes" id="UP001501508"/>
    </source>
</evidence>
<dbReference type="PANTHER" id="PTHR34069:SF2">
    <property type="entry name" value="BETA-KETOACYL-[ACYL-CARRIER-PROTEIN] SYNTHASE III"/>
    <property type="match status" value="1"/>
</dbReference>
<gene>
    <name evidence="5" type="ORF">GCM10023091_03290</name>
</gene>
<evidence type="ECO:0000259" key="4">
    <source>
        <dbReference type="Pfam" id="PF08545"/>
    </source>
</evidence>
<accession>A0ABP8LM42</accession>
<reference evidence="6" key="1">
    <citation type="journal article" date="2019" name="Int. J. Syst. Evol. Microbiol.">
        <title>The Global Catalogue of Microorganisms (GCM) 10K type strain sequencing project: providing services to taxonomists for standard genome sequencing and annotation.</title>
        <authorList>
            <consortium name="The Broad Institute Genomics Platform"/>
            <consortium name="The Broad Institute Genome Sequencing Center for Infectious Disease"/>
            <person name="Wu L."/>
            <person name="Ma J."/>
        </authorList>
    </citation>
    <scope>NUCLEOTIDE SEQUENCE [LARGE SCALE GENOMIC DNA]</scope>
    <source>
        <strain evidence="6">JCM 31920</strain>
    </source>
</reference>
<proteinExistence type="predicted"/>
<dbReference type="CDD" id="cd00830">
    <property type="entry name" value="KAS_III"/>
    <property type="match status" value="1"/>
</dbReference>
<feature type="domain" description="Beta-ketoacyl-[acyl-carrier-protein] synthase III C-terminal" evidence="3">
    <location>
        <begin position="259"/>
        <end position="358"/>
    </location>
</feature>
<keyword evidence="6" id="KW-1185">Reference proteome</keyword>
<dbReference type="InterPro" id="IPR016039">
    <property type="entry name" value="Thiolase-like"/>
</dbReference>
<dbReference type="InterPro" id="IPR013751">
    <property type="entry name" value="ACP_syn_III_N"/>
</dbReference>
<comment type="caution">
    <text evidence="5">The sequence shown here is derived from an EMBL/GenBank/DDBJ whole genome shotgun (WGS) entry which is preliminary data.</text>
</comment>